<evidence type="ECO:0000256" key="1">
    <source>
        <dbReference type="ARBA" id="ARBA00022741"/>
    </source>
</evidence>
<evidence type="ECO:0000313" key="4">
    <source>
        <dbReference type="EMBL" id="RJF86469.1"/>
    </source>
</evidence>
<dbReference type="OrthoDB" id="7267294at2"/>
<comment type="caution">
    <text evidence="4">The sequence shown here is derived from an EMBL/GenBank/DDBJ whole genome shotgun (WGS) entry which is preliminary data.</text>
</comment>
<dbReference type="InterPro" id="IPR029787">
    <property type="entry name" value="Nucleotide_cyclase"/>
</dbReference>
<protein>
    <recommendedName>
        <fullName evidence="3">Orc1-like AAA ATPase domain-containing protein</fullName>
    </recommendedName>
</protein>
<feature type="domain" description="Orc1-like AAA ATPase" evidence="3">
    <location>
        <begin position="325"/>
        <end position="502"/>
    </location>
</feature>
<keyword evidence="5" id="KW-1185">Reference proteome</keyword>
<keyword evidence="1" id="KW-0547">Nucleotide-binding</keyword>
<dbReference type="InterPro" id="IPR027417">
    <property type="entry name" value="P-loop_NTPase"/>
</dbReference>
<dbReference type="InterPro" id="IPR011990">
    <property type="entry name" value="TPR-like_helical_dom_sf"/>
</dbReference>
<proteinExistence type="predicted"/>
<dbReference type="Proteomes" id="UP000284605">
    <property type="component" value="Unassembled WGS sequence"/>
</dbReference>
<name>A0A418W8X8_9PROT</name>
<evidence type="ECO:0000313" key="5">
    <source>
        <dbReference type="Proteomes" id="UP000284605"/>
    </source>
</evidence>
<dbReference type="GO" id="GO:0005524">
    <property type="term" value="F:ATP binding"/>
    <property type="evidence" value="ECO:0007669"/>
    <property type="project" value="UniProtKB-KW"/>
</dbReference>
<dbReference type="InterPro" id="IPR041664">
    <property type="entry name" value="AAA_16"/>
</dbReference>
<dbReference type="Gene3D" id="3.30.70.1230">
    <property type="entry name" value="Nucleotide cyclase"/>
    <property type="match status" value="1"/>
</dbReference>
<dbReference type="AlphaFoldDB" id="A0A418W8X8"/>
<sequence length="1188" mass="128428">MIAGAGDRGTLLGFDVSGFTRIVADLSAAKGVHGFEEATDRLGNGFRAVVHAGRARGYGFGDVLGDCLLLTRRATETSVPEIDDAEATAAKLAALFTKESGGFPVRSASCSGLFWNVELPLPLPGGQSFLTGPAVAELHRRLVAGAVPRNAVNATRWIGSDEAILDRKLGEASLARSIVAFCRIGGAEVFSQDDPRLIQAILLLADICSRHGGILFKVTQEAKGIIACMTFPQRLGVEANLILAFRPVIPQMSEVGSKLVVSISSGSVYSGPIEIDGVSRLTVHGMAVNRAAKRLAYAPSGIRLDRETAARARMSARLPVIRETPFVGRMKEIETIRRAAHEVSNGACRLIRVEGVAGVGKSRLLDVACEGFSATFACASVRCLAEDAHRPFEAAARLVGSLLFTLWQGSNPVAAFLEACADAGLARVLWPLAAQLLDIDAGLNEPVEPGPWQSSAKRQILDCLLLAALQRGQVAFVVDDYQWCDDETDALLRRTLQAGDRLLVLTAARPIERSSVAHEVFQDYATIKLKPLSESEAMVLYRAFLPPGHGTIESELIRLGNGNPLFLIQMANSATRRRRRMKAKRHGVHRRRPALTSIVEQRLSWLTRPALVALRLLSAAGIALPAQELEGLASRWAVGSDFPAVLDLLITEGLVVRLDAHSIPSFQVAHQLIALAVLKSMPKGAFRRINEHLARYAQRGSLRRRLPPALHAAYWRRCEYPARAAIKLGSAANALLSAGSYRASIHLFDRAEANLAAATVSAPCRVRRQIEWKVKRAQAYWGLGDLTLAGNLIDEALHLFGRHIALHKKRAWIKALGKLMGASSSPLAHAGNRARSAFLLAHSLRAELSQFKGETGPLIYSSLVSVILAPGNTSGYLAEARAYAVFTYILGLARLAPLRRALLAHANRRLAKSPKSSPAGYVAAATAVHAMAFGRWPEARESLALATALNRGPEEPHLGEMILTLEALTDHYNGMPEGGVQRFGQLGLRARDRGNVLHTAWGDYGRAQSLIALGRPEEAESLLTSASALLASSGDAQSRLIVIGLRAAVADLLGRKVDAVNLALEGYALARTIPPTNLSSLEGYARPAEILSKASNSYELPDDVDARRRSAAAPAVKLLERFGVILPMGRPRAHFVRALFERAKGNQRRSLRFARKAILLADTYGMPQERAMVERDFPDLARWEGKDE</sequence>
<accession>A0A418W8X8</accession>
<dbReference type="SUPFAM" id="SSF48452">
    <property type="entry name" value="TPR-like"/>
    <property type="match status" value="1"/>
</dbReference>
<dbReference type="RefSeq" id="WP_119777106.1">
    <property type="nucleotide sequence ID" value="NZ_QYUK01000011.1"/>
</dbReference>
<dbReference type="PANTHER" id="PTHR16305:SF28">
    <property type="entry name" value="GUANYLATE CYCLASE DOMAIN-CONTAINING PROTEIN"/>
    <property type="match status" value="1"/>
</dbReference>
<dbReference type="GO" id="GO:0004016">
    <property type="term" value="F:adenylate cyclase activity"/>
    <property type="evidence" value="ECO:0007669"/>
    <property type="project" value="TreeGrafter"/>
</dbReference>
<dbReference type="EMBL" id="QYUK01000011">
    <property type="protein sequence ID" value="RJF86469.1"/>
    <property type="molecule type" value="Genomic_DNA"/>
</dbReference>
<organism evidence="4 5">
    <name type="scientific">Oleomonas cavernae</name>
    <dbReference type="NCBI Taxonomy" id="2320859"/>
    <lineage>
        <taxon>Bacteria</taxon>
        <taxon>Pseudomonadati</taxon>
        <taxon>Pseudomonadota</taxon>
        <taxon>Alphaproteobacteria</taxon>
        <taxon>Acetobacterales</taxon>
        <taxon>Acetobacteraceae</taxon>
        <taxon>Oleomonas</taxon>
    </lineage>
</organism>
<dbReference type="Pfam" id="PF13191">
    <property type="entry name" value="AAA_16"/>
    <property type="match status" value="1"/>
</dbReference>
<dbReference type="GO" id="GO:0005737">
    <property type="term" value="C:cytoplasm"/>
    <property type="evidence" value="ECO:0007669"/>
    <property type="project" value="TreeGrafter"/>
</dbReference>
<keyword evidence="2" id="KW-0067">ATP-binding</keyword>
<reference evidence="4 5" key="1">
    <citation type="submission" date="2018-09" db="EMBL/GenBank/DDBJ databases">
        <authorList>
            <person name="Zhu H."/>
        </authorList>
    </citation>
    <scope>NUCLEOTIDE SEQUENCE [LARGE SCALE GENOMIC DNA]</scope>
    <source>
        <strain evidence="4 5">K1W22B-8</strain>
    </source>
</reference>
<evidence type="ECO:0000256" key="2">
    <source>
        <dbReference type="ARBA" id="ARBA00022840"/>
    </source>
</evidence>
<dbReference type="PANTHER" id="PTHR16305">
    <property type="entry name" value="TESTICULAR SOLUBLE ADENYLYL CYCLASE"/>
    <property type="match status" value="1"/>
</dbReference>
<dbReference type="SUPFAM" id="SSF52540">
    <property type="entry name" value="P-loop containing nucleoside triphosphate hydrolases"/>
    <property type="match status" value="1"/>
</dbReference>
<gene>
    <name evidence="4" type="ORF">D3874_05040</name>
</gene>
<evidence type="ECO:0000259" key="3">
    <source>
        <dbReference type="Pfam" id="PF13191"/>
    </source>
</evidence>